<sequence>MNGDDRLLSKRTVSPWPPISRSPVQPKHSFKAPVTPKLRVPNVRIFALSLFFFSFRSLPQSVSSPGLPPPPRALSFQSMPGETASTCKKGARWHLGIGVLRRHRITGGKHRINWISMTEPDIRIAMSVSCTTRGPSLQYFVNANTTLLSPVIIFSSRIVFVYLPLRSAIESKARKRQREEERERSGKRQFNPAGLGSKSITNEPCNHITVFNKHLTNVLGNFKHGFVQTI</sequence>
<keyword evidence="2" id="KW-1185">Reference proteome</keyword>
<feature type="region of interest" description="Disordered" evidence="1">
    <location>
        <begin position="1"/>
        <end position="31"/>
    </location>
</feature>
<feature type="compositionally biased region" description="Basic and acidic residues" evidence="1">
    <location>
        <begin position="172"/>
        <end position="186"/>
    </location>
</feature>
<dbReference type="RefSeq" id="XP_030921046.1">
    <property type="nucleotide sequence ID" value="XM_031065186.1"/>
</dbReference>
<evidence type="ECO:0000313" key="3">
    <source>
        <dbReference type="RefSeq" id="XP_030921046.1"/>
    </source>
</evidence>
<accession>A0A8N5F4H2</accession>
<gene>
    <name evidence="3" type="primary">LOC115949031</name>
</gene>
<feature type="region of interest" description="Disordered" evidence="1">
    <location>
        <begin position="172"/>
        <end position="198"/>
    </location>
</feature>
<name>A0A8N5F4H2_GEOFO</name>
<protein>
    <submittedName>
        <fullName evidence="3">Uncharacterized protein LOC115949031 isoform X1</fullName>
    </submittedName>
</protein>
<evidence type="ECO:0000313" key="2">
    <source>
        <dbReference type="Proteomes" id="UP000504602"/>
    </source>
</evidence>
<dbReference type="Proteomes" id="UP000504602">
    <property type="component" value="Unplaced"/>
</dbReference>
<evidence type="ECO:0000256" key="1">
    <source>
        <dbReference type="SAM" id="MobiDB-lite"/>
    </source>
</evidence>
<reference evidence="3" key="1">
    <citation type="submission" date="2025-08" db="UniProtKB">
        <authorList>
            <consortium name="RefSeq"/>
        </authorList>
    </citation>
    <scope>IDENTIFICATION</scope>
</reference>
<organism evidence="2 3">
    <name type="scientific">Geospiza fortis</name>
    <name type="common">Medium ground-finch</name>
    <dbReference type="NCBI Taxonomy" id="48883"/>
    <lineage>
        <taxon>Eukaryota</taxon>
        <taxon>Metazoa</taxon>
        <taxon>Chordata</taxon>
        <taxon>Craniata</taxon>
        <taxon>Vertebrata</taxon>
        <taxon>Euteleostomi</taxon>
        <taxon>Archelosauria</taxon>
        <taxon>Archosauria</taxon>
        <taxon>Dinosauria</taxon>
        <taxon>Saurischia</taxon>
        <taxon>Theropoda</taxon>
        <taxon>Coelurosauria</taxon>
        <taxon>Aves</taxon>
        <taxon>Neognathae</taxon>
        <taxon>Neoaves</taxon>
        <taxon>Telluraves</taxon>
        <taxon>Australaves</taxon>
        <taxon>Passeriformes</taxon>
        <taxon>Thraupidae</taxon>
        <taxon>Geospiza</taxon>
    </lineage>
</organism>
<dbReference type="GeneID" id="115949031"/>
<dbReference type="AlphaFoldDB" id="A0A8N5F4H2"/>
<proteinExistence type="predicted"/>